<evidence type="ECO:0000256" key="1">
    <source>
        <dbReference type="SAM" id="MobiDB-lite"/>
    </source>
</evidence>
<evidence type="ECO:0000313" key="2">
    <source>
        <dbReference type="EMBL" id="ORX72363.1"/>
    </source>
</evidence>
<evidence type="ECO:0000313" key="3">
    <source>
        <dbReference type="Proteomes" id="UP000193922"/>
    </source>
</evidence>
<dbReference type="EMBL" id="MCFD01000003">
    <property type="protein sequence ID" value="ORX72363.1"/>
    <property type="molecule type" value="Genomic_DNA"/>
</dbReference>
<dbReference type="GeneID" id="63799769"/>
<gene>
    <name evidence="2" type="ORF">DL89DRAFT_112522</name>
</gene>
<keyword evidence="3" id="KW-1185">Reference proteome</keyword>
<feature type="region of interest" description="Disordered" evidence="1">
    <location>
        <begin position="1"/>
        <end position="40"/>
    </location>
</feature>
<protein>
    <submittedName>
        <fullName evidence="2">Uncharacterized protein</fullName>
    </submittedName>
</protein>
<organism evidence="2 3">
    <name type="scientific">Linderina pennispora</name>
    <dbReference type="NCBI Taxonomy" id="61395"/>
    <lineage>
        <taxon>Eukaryota</taxon>
        <taxon>Fungi</taxon>
        <taxon>Fungi incertae sedis</taxon>
        <taxon>Zoopagomycota</taxon>
        <taxon>Kickxellomycotina</taxon>
        <taxon>Kickxellomycetes</taxon>
        <taxon>Kickxellales</taxon>
        <taxon>Kickxellaceae</taxon>
        <taxon>Linderina</taxon>
    </lineage>
</organism>
<dbReference type="RefSeq" id="XP_040745787.1">
    <property type="nucleotide sequence ID" value="XM_040883121.1"/>
</dbReference>
<proteinExistence type="predicted"/>
<dbReference type="Proteomes" id="UP000193922">
    <property type="component" value="Unassembled WGS sequence"/>
</dbReference>
<sequence>MTAISLPHTPSGAKCKRTSPSIYGTDKRYDQPSATSKSIRRNMSIDTSGTQEEWERQAEKLVIERLRGMSDAAHNMIIPENSMNSSLADELVIFTAELLGRYIHSDDMLHDAYTRKDKDLYYTLMNLAISPIEWLSSSNTSALKSYIYYLKATITWFVGVVPNPHDFRNPWIKTLRPQWPSILFQAAGITT</sequence>
<dbReference type="AlphaFoldDB" id="A0A1Y1WFS0"/>
<accession>A0A1Y1WFS0</accession>
<reference evidence="2 3" key="1">
    <citation type="submission" date="2016-07" db="EMBL/GenBank/DDBJ databases">
        <title>Pervasive Adenine N6-methylation of Active Genes in Fungi.</title>
        <authorList>
            <consortium name="DOE Joint Genome Institute"/>
            <person name="Mondo S.J."/>
            <person name="Dannebaum R.O."/>
            <person name="Kuo R.C."/>
            <person name="Labutti K."/>
            <person name="Haridas S."/>
            <person name="Kuo A."/>
            <person name="Salamov A."/>
            <person name="Ahrendt S.R."/>
            <person name="Lipzen A."/>
            <person name="Sullivan W."/>
            <person name="Andreopoulos W.B."/>
            <person name="Clum A."/>
            <person name="Lindquist E."/>
            <person name="Daum C."/>
            <person name="Ramamoorthy G.K."/>
            <person name="Gryganskyi A."/>
            <person name="Culley D."/>
            <person name="Magnuson J.K."/>
            <person name="James T.Y."/>
            <person name="O'Malley M.A."/>
            <person name="Stajich J.E."/>
            <person name="Spatafora J.W."/>
            <person name="Visel A."/>
            <person name="Grigoriev I.V."/>
        </authorList>
    </citation>
    <scope>NUCLEOTIDE SEQUENCE [LARGE SCALE GENOMIC DNA]</scope>
    <source>
        <strain evidence="2 3">ATCC 12442</strain>
    </source>
</reference>
<name>A0A1Y1WFS0_9FUNG</name>
<comment type="caution">
    <text evidence="2">The sequence shown here is derived from an EMBL/GenBank/DDBJ whole genome shotgun (WGS) entry which is preliminary data.</text>
</comment>